<dbReference type="AlphaFoldDB" id="A0A0K9YL03"/>
<protein>
    <recommendedName>
        <fullName evidence="6">Probable succinyl-diaminopimelate desuccinylase</fullName>
        <ecNumber evidence="5">3.5.1.18</ecNumber>
    </recommendedName>
</protein>
<dbReference type="EMBL" id="LGIQ01000011">
    <property type="protein sequence ID" value="KNB69428.1"/>
    <property type="molecule type" value="Genomic_DNA"/>
</dbReference>
<dbReference type="GO" id="GO:0009089">
    <property type="term" value="P:lysine biosynthetic process via diaminopimelate"/>
    <property type="evidence" value="ECO:0007669"/>
    <property type="project" value="UniProtKB-UniPathway"/>
</dbReference>
<evidence type="ECO:0000259" key="12">
    <source>
        <dbReference type="Pfam" id="PF07687"/>
    </source>
</evidence>
<dbReference type="InterPro" id="IPR002933">
    <property type="entry name" value="Peptidase_M20"/>
</dbReference>
<dbReference type="InterPro" id="IPR011650">
    <property type="entry name" value="Peptidase_M20_dimer"/>
</dbReference>
<comment type="caution">
    <text evidence="14">The sequence shown here is derived from an EMBL/GenBank/DDBJ whole genome shotgun (WGS) entry which is preliminary data.</text>
</comment>
<dbReference type="PANTHER" id="PTHR43808">
    <property type="entry name" value="ACETYLORNITHINE DEACETYLASE"/>
    <property type="match status" value="1"/>
</dbReference>
<dbReference type="InterPro" id="IPR036264">
    <property type="entry name" value="Bact_exopeptidase_dim_dom"/>
</dbReference>
<dbReference type="InterPro" id="IPR050072">
    <property type="entry name" value="Peptidase_M20A"/>
</dbReference>
<evidence type="ECO:0000256" key="5">
    <source>
        <dbReference type="ARBA" id="ARBA00011921"/>
    </source>
</evidence>
<evidence type="ECO:0000313" key="13">
    <source>
        <dbReference type="EMBL" id="GED70859.1"/>
    </source>
</evidence>
<gene>
    <name evidence="14" type="ORF">ADS79_26420</name>
    <name evidence="13" type="ORF">BRE01_45610</name>
</gene>
<dbReference type="Proteomes" id="UP000319578">
    <property type="component" value="Unassembled WGS sequence"/>
</dbReference>
<reference evidence="15" key="1">
    <citation type="submission" date="2015-07" db="EMBL/GenBank/DDBJ databases">
        <title>Genome sequencing project for genomic taxonomy and phylogenomics of Bacillus-like bacteria.</title>
        <authorList>
            <person name="Liu B."/>
            <person name="Wang J."/>
            <person name="Zhu Y."/>
            <person name="Liu G."/>
            <person name="Chen Q."/>
            <person name="Chen Z."/>
            <person name="Lan J."/>
            <person name="Che J."/>
            <person name="Ge C."/>
            <person name="Shi H."/>
            <person name="Pan Z."/>
            <person name="Liu X."/>
        </authorList>
    </citation>
    <scope>NUCLEOTIDE SEQUENCE [LARGE SCALE GENOMIC DNA]</scope>
    <source>
        <strain evidence="15">DSM 9887</strain>
    </source>
</reference>
<reference evidence="14" key="2">
    <citation type="submission" date="2015-07" db="EMBL/GenBank/DDBJ databases">
        <title>MeaNS - Measles Nucleotide Surveillance Program.</title>
        <authorList>
            <person name="Tran T."/>
            <person name="Druce J."/>
        </authorList>
    </citation>
    <scope>NUCLEOTIDE SEQUENCE</scope>
    <source>
        <strain evidence="14">DSM 9887</strain>
    </source>
</reference>
<evidence type="ECO:0000256" key="11">
    <source>
        <dbReference type="ARBA" id="ARBA00051301"/>
    </source>
</evidence>
<comment type="cofactor">
    <cofactor evidence="1">
        <name>Co(2+)</name>
        <dbReference type="ChEBI" id="CHEBI:48828"/>
    </cofactor>
</comment>
<dbReference type="SUPFAM" id="SSF53187">
    <property type="entry name" value="Zn-dependent exopeptidases"/>
    <property type="match status" value="1"/>
</dbReference>
<dbReference type="Proteomes" id="UP000036834">
    <property type="component" value="Unassembled WGS sequence"/>
</dbReference>
<evidence type="ECO:0000256" key="10">
    <source>
        <dbReference type="ARBA" id="ARBA00023285"/>
    </source>
</evidence>
<dbReference type="UniPathway" id="UPA00034">
    <property type="reaction ID" value="UER00021"/>
</dbReference>
<dbReference type="Pfam" id="PF01546">
    <property type="entry name" value="Peptidase_M20"/>
    <property type="match status" value="1"/>
</dbReference>
<comment type="pathway">
    <text evidence="3">Amino-acid biosynthesis; L-lysine biosynthesis via DAP pathway; LL-2,6-diaminopimelate from (S)-tetrahydrodipicolinate (succinylase route): step 3/3.</text>
</comment>
<name>A0A0K9YL03_9BACL</name>
<reference evidence="13 16" key="3">
    <citation type="submission" date="2019-06" db="EMBL/GenBank/DDBJ databases">
        <title>Whole genome shotgun sequence of Brevibacillus reuszeri NBRC 15719.</title>
        <authorList>
            <person name="Hosoyama A."/>
            <person name="Uohara A."/>
            <person name="Ohji S."/>
            <person name="Ichikawa N."/>
        </authorList>
    </citation>
    <scope>NUCLEOTIDE SEQUENCE [LARGE SCALE GENOMIC DNA]</scope>
    <source>
        <strain evidence="13 16">NBRC 15719</strain>
    </source>
</reference>
<evidence type="ECO:0000256" key="8">
    <source>
        <dbReference type="ARBA" id="ARBA00022801"/>
    </source>
</evidence>
<evidence type="ECO:0000256" key="4">
    <source>
        <dbReference type="ARBA" id="ARBA00006247"/>
    </source>
</evidence>
<dbReference type="SUPFAM" id="SSF55031">
    <property type="entry name" value="Bacterial exopeptidase dimerisation domain"/>
    <property type="match status" value="1"/>
</dbReference>
<dbReference type="InterPro" id="IPR001261">
    <property type="entry name" value="ArgE/DapE_CS"/>
</dbReference>
<evidence type="ECO:0000313" key="14">
    <source>
        <dbReference type="EMBL" id="KNB69428.1"/>
    </source>
</evidence>
<proteinExistence type="inferred from homology"/>
<evidence type="ECO:0000256" key="7">
    <source>
        <dbReference type="ARBA" id="ARBA00022723"/>
    </source>
</evidence>
<keyword evidence="16" id="KW-1185">Reference proteome</keyword>
<evidence type="ECO:0000256" key="6">
    <source>
        <dbReference type="ARBA" id="ARBA00016853"/>
    </source>
</evidence>
<evidence type="ECO:0000313" key="16">
    <source>
        <dbReference type="Proteomes" id="UP000319578"/>
    </source>
</evidence>
<organism evidence="14 15">
    <name type="scientific">Brevibacillus reuszeri</name>
    <dbReference type="NCBI Taxonomy" id="54915"/>
    <lineage>
        <taxon>Bacteria</taxon>
        <taxon>Bacillati</taxon>
        <taxon>Bacillota</taxon>
        <taxon>Bacilli</taxon>
        <taxon>Bacillales</taxon>
        <taxon>Paenibacillaceae</taxon>
        <taxon>Brevibacillus</taxon>
    </lineage>
</organism>
<dbReference type="Gene3D" id="3.40.630.10">
    <property type="entry name" value="Zn peptidases"/>
    <property type="match status" value="2"/>
</dbReference>
<dbReference type="Gene3D" id="3.30.70.360">
    <property type="match status" value="1"/>
</dbReference>
<accession>A0A0K9YL03</accession>
<evidence type="ECO:0000256" key="9">
    <source>
        <dbReference type="ARBA" id="ARBA00022833"/>
    </source>
</evidence>
<dbReference type="InterPro" id="IPR010182">
    <property type="entry name" value="ArgE/DapE"/>
</dbReference>
<feature type="domain" description="Peptidase M20 dimerisation" evidence="12">
    <location>
        <begin position="194"/>
        <end position="323"/>
    </location>
</feature>
<sequence length="426" mass="47170">MSELTNKLKDLAIAAVEENKDELIDLCCRLIQFPSENPPGDSEPISRYIHEYLERFGIETQWHEAGPKMFNLISRIGNADVGGKRLIYCGHTDVVPAGDLSKWEFDPFSGEVKDGWILGRGASDMKGGLAGLIFAATILKRLGVELPGELILAIVPDEETGGELGVPWILERKLVEGDGCLIAEPSSPYNPTLGQKGSCWFQLTVYGKPAHGSLGPIAGKNAIIDAMRAIECIRTVWDYPVTIPDEVKPLVQISKEYMLGTEREPYQGVLERISCNIGTIQGGTKSNVVPDTCVVEVDCRLPFGVTREEVMAYIHGKLDALEIDYEIKSFGIMSHANYTDPSDPVCRAIVDNITYVTKEHAYGVQQWASSDARHFRDYNIPVLQYGPAYLPSIHNFNEKVLVEDVIRCAKVYVAAAIDFLYEKKEA</sequence>
<dbReference type="Pfam" id="PF07687">
    <property type="entry name" value="M20_dimer"/>
    <property type="match status" value="1"/>
</dbReference>
<dbReference type="GO" id="GO:0046872">
    <property type="term" value="F:metal ion binding"/>
    <property type="evidence" value="ECO:0007669"/>
    <property type="project" value="UniProtKB-KW"/>
</dbReference>
<dbReference type="PANTHER" id="PTHR43808:SF32">
    <property type="entry name" value="ARGE_DAPE-RELATED DEACYLASE"/>
    <property type="match status" value="1"/>
</dbReference>
<dbReference type="EC" id="3.5.1.18" evidence="5"/>
<dbReference type="OrthoDB" id="9792335at2"/>
<dbReference type="NCBIfam" id="TIGR01910">
    <property type="entry name" value="DapE-ArgE"/>
    <property type="match status" value="1"/>
</dbReference>
<dbReference type="PROSITE" id="PS00759">
    <property type="entry name" value="ARGE_DAPE_CPG2_2"/>
    <property type="match status" value="1"/>
</dbReference>
<dbReference type="GO" id="GO:0009014">
    <property type="term" value="F:succinyl-diaminopimelate desuccinylase activity"/>
    <property type="evidence" value="ECO:0007669"/>
    <property type="project" value="UniProtKB-EC"/>
</dbReference>
<dbReference type="STRING" id="54915.ADS79_26420"/>
<comment type="catalytic activity">
    <reaction evidence="11">
        <text>N-succinyl-(2S,6S)-2,6-diaminopimelate + H2O = (2S,6S)-2,6-diaminopimelate + succinate</text>
        <dbReference type="Rhea" id="RHEA:22608"/>
        <dbReference type="ChEBI" id="CHEBI:15377"/>
        <dbReference type="ChEBI" id="CHEBI:30031"/>
        <dbReference type="ChEBI" id="CHEBI:57609"/>
        <dbReference type="ChEBI" id="CHEBI:58087"/>
        <dbReference type="EC" id="3.5.1.18"/>
    </reaction>
</comment>
<dbReference type="RefSeq" id="WP_049741438.1">
    <property type="nucleotide sequence ID" value="NZ_BJON01000018.1"/>
</dbReference>
<comment type="cofactor">
    <cofactor evidence="2">
        <name>Zn(2+)</name>
        <dbReference type="ChEBI" id="CHEBI:29105"/>
    </cofactor>
</comment>
<evidence type="ECO:0000256" key="1">
    <source>
        <dbReference type="ARBA" id="ARBA00001941"/>
    </source>
</evidence>
<comment type="similarity">
    <text evidence="4">Belongs to the peptidase M20A family.</text>
</comment>
<evidence type="ECO:0000256" key="3">
    <source>
        <dbReference type="ARBA" id="ARBA00005130"/>
    </source>
</evidence>
<dbReference type="PATRIC" id="fig|54915.3.peg.4454"/>
<dbReference type="EMBL" id="BJON01000018">
    <property type="protein sequence ID" value="GED70859.1"/>
    <property type="molecule type" value="Genomic_DNA"/>
</dbReference>
<keyword evidence="7" id="KW-0479">Metal-binding</keyword>
<keyword evidence="10" id="KW-0170">Cobalt</keyword>
<evidence type="ECO:0000256" key="2">
    <source>
        <dbReference type="ARBA" id="ARBA00001947"/>
    </source>
</evidence>
<keyword evidence="9" id="KW-0862">Zinc</keyword>
<evidence type="ECO:0000313" key="15">
    <source>
        <dbReference type="Proteomes" id="UP000036834"/>
    </source>
</evidence>
<keyword evidence="8" id="KW-0378">Hydrolase</keyword>